<dbReference type="AlphaFoldDB" id="A0A8K0WLP7"/>
<dbReference type="GO" id="GO:0046872">
    <property type="term" value="F:metal ion binding"/>
    <property type="evidence" value="ECO:0007669"/>
    <property type="project" value="UniProtKB-KW"/>
</dbReference>
<dbReference type="Proteomes" id="UP000813444">
    <property type="component" value="Unassembled WGS sequence"/>
</dbReference>
<evidence type="ECO:0000256" key="7">
    <source>
        <dbReference type="ARBA" id="ARBA00023277"/>
    </source>
</evidence>
<keyword evidence="5" id="KW-0378">Hydrolase</keyword>
<dbReference type="Gene3D" id="3.30.540.10">
    <property type="entry name" value="Fructose-1,6-Bisphosphatase, subunit A, domain 1"/>
    <property type="match status" value="1"/>
</dbReference>
<comment type="similarity">
    <text evidence="3">Belongs to the FBPase class 1 family.</text>
</comment>
<accession>A0A8K0WLP7</accession>
<dbReference type="GO" id="GO:0030388">
    <property type="term" value="P:fructose 1,6-bisphosphate metabolic process"/>
    <property type="evidence" value="ECO:0007669"/>
    <property type="project" value="TreeGrafter"/>
</dbReference>
<feature type="domain" description="Fructose-1-6-bisphosphatase class 1 C-terminal" evidence="9">
    <location>
        <begin position="205"/>
        <end position="325"/>
    </location>
</feature>
<evidence type="ECO:0000256" key="1">
    <source>
        <dbReference type="ARBA" id="ARBA00001946"/>
    </source>
</evidence>
<dbReference type="GO" id="GO:0006002">
    <property type="term" value="P:fructose 6-phosphate metabolic process"/>
    <property type="evidence" value="ECO:0007669"/>
    <property type="project" value="TreeGrafter"/>
</dbReference>
<dbReference type="EMBL" id="JAGPNK010000013">
    <property type="protein sequence ID" value="KAH7309508.1"/>
    <property type="molecule type" value="Genomic_DNA"/>
</dbReference>
<evidence type="ECO:0000259" key="8">
    <source>
        <dbReference type="Pfam" id="PF00316"/>
    </source>
</evidence>
<dbReference type="InterPro" id="IPR033391">
    <property type="entry name" value="FBPase_N"/>
</dbReference>
<dbReference type="InterPro" id="IPR044015">
    <property type="entry name" value="FBPase_C_dom"/>
</dbReference>
<dbReference type="GO" id="GO:0006094">
    <property type="term" value="P:gluconeogenesis"/>
    <property type="evidence" value="ECO:0007669"/>
    <property type="project" value="TreeGrafter"/>
</dbReference>
<dbReference type="GO" id="GO:0005737">
    <property type="term" value="C:cytoplasm"/>
    <property type="evidence" value="ECO:0007669"/>
    <property type="project" value="TreeGrafter"/>
</dbReference>
<dbReference type="InterPro" id="IPR023079">
    <property type="entry name" value="SBPase"/>
</dbReference>
<reference evidence="10" key="1">
    <citation type="journal article" date="2021" name="Nat. Commun.">
        <title>Genetic determinants of endophytism in the Arabidopsis root mycobiome.</title>
        <authorList>
            <person name="Mesny F."/>
            <person name="Miyauchi S."/>
            <person name="Thiergart T."/>
            <person name="Pickel B."/>
            <person name="Atanasova L."/>
            <person name="Karlsson M."/>
            <person name="Huettel B."/>
            <person name="Barry K.W."/>
            <person name="Haridas S."/>
            <person name="Chen C."/>
            <person name="Bauer D."/>
            <person name="Andreopoulos W."/>
            <person name="Pangilinan J."/>
            <person name="LaButti K."/>
            <person name="Riley R."/>
            <person name="Lipzen A."/>
            <person name="Clum A."/>
            <person name="Drula E."/>
            <person name="Henrissat B."/>
            <person name="Kohler A."/>
            <person name="Grigoriev I.V."/>
            <person name="Martin F.M."/>
            <person name="Hacquard S."/>
        </authorList>
    </citation>
    <scope>NUCLEOTIDE SEQUENCE</scope>
    <source>
        <strain evidence="10">MPI-CAGE-CH-0235</strain>
    </source>
</reference>
<organism evidence="10 11">
    <name type="scientific">Stachybotrys elegans</name>
    <dbReference type="NCBI Taxonomy" id="80388"/>
    <lineage>
        <taxon>Eukaryota</taxon>
        <taxon>Fungi</taxon>
        <taxon>Dikarya</taxon>
        <taxon>Ascomycota</taxon>
        <taxon>Pezizomycotina</taxon>
        <taxon>Sordariomycetes</taxon>
        <taxon>Hypocreomycetidae</taxon>
        <taxon>Hypocreales</taxon>
        <taxon>Stachybotryaceae</taxon>
        <taxon>Stachybotrys</taxon>
    </lineage>
</organism>
<dbReference type="Pfam" id="PF00316">
    <property type="entry name" value="FBPase"/>
    <property type="match status" value="1"/>
</dbReference>
<dbReference type="PANTHER" id="PTHR11556">
    <property type="entry name" value="FRUCTOSE-1,6-BISPHOSPHATASE-RELATED"/>
    <property type="match status" value="1"/>
</dbReference>
<dbReference type="SUPFAM" id="SSF56655">
    <property type="entry name" value="Carbohydrate phosphatase"/>
    <property type="match status" value="1"/>
</dbReference>
<dbReference type="Pfam" id="PF18913">
    <property type="entry name" value="FBPase_C"/>
    <property type="match status" value="1"/>
</dbReference>
<dbReference type="Gene3D" id="3.40.190.80">
    <property type="match status" value="1"/>
</dbReference>
<feature type="domain" description="Fructose-1-6-bisphosphatase class I N-terminal" evidence="8">
    <location>
        <begin position="24"/>
        <end position="169"/>
    </location>
</feature>
<evidence type="ECO:0000256" key="5">
    <source>
        <dbReference type="ARBA" id="ARBA00022801"/>
    </source>
</evidence>
<dbReference type="PANTHER" id="PTHR11556:SF35">
    <property type="entry name" value="SEDOHEPTULOSE-1,7-BISPHOSPHATASE, CHLOROPLASTIC"/>
    <property type="match status" value="1"/>
</dbReference>
<dbReference type="InterPro" id="IPR020548">
    <property type="entry name" value="Fructose_bisphosphatase_AS"/>
</dbReference>
<sequence length="330" mass="35208">MISPELQAHLQSVIPSSSRAALRTSVLPALLTGVARVASTLRAAQHVSLAGTANAFGDDQLNVDVAAEKDIRAALAACGTVVTASSEEDPVEKPVVHQDGITKGESQETYTLAFDPLDGSSIIAPNWSVGAIFGVWDGESALHQDPKTRQVVSILGVFGPRTTAIVAVRTDDAPPACFEVGFGDQGKQTWELMRAHVQLSRPPFKARYFAPANLRSAGEDARYMALVTHYISERYNLRYSGGLVPDVAHALTKGHGVYVNPVTAGSRAKLRKLYELFPVALVVECAGGRAVDPATGEDLLARPLEEWDERAGLVCGTAEEVDLVKEKLLG</sequence>
<evidence type="ECO:0000256" key="6">
    <source>
        <dbReference type="ARBA" id="ARBA00022842"/>
    </source>
</evidence>
<dbReference type="PROSITE" id="PS00124">
    <property type="entry name" value="FBPASE"/>
    <property type="match status" value="1"/>
</dbReference>
<evidence type="ECO:0000313" key="10">
    <source>
        <dbReference type="EMBL" id="KAH7309508.1"/>
    </source>
</evidence>
<evidence type="ECO:0000256" key="2">
    <source>
        <dbReference type="ARBA" id="ARBA00005215"/>
    </source>
</evidence>
<protein>
    <submittedName>
        <fullName evidence="10">Sedoheptulose-1,7-bisphosphatase</fullName>
    </submittedName>
</protein>
<comment type="pathway">
    <text evidence="2">Carbohydrate biosynthesis; Calvin cycle.</text>
</comment>
<keyword evidence="7" id="KW-0119">Carbohydrate metabolism</keyword>
<dbReference type="GO" id="GO:0042132">
    <property type="term" value="F:fructose 1,6-bisphosphate 1-phosphatase activity"/>
    <property type="evidence" value="ECO:0007669"/>
    <property type="project" value="TreeGrafter"/>
</dbReference>
<keyword evidence="11" id="KW-1185">Reference proteome</keyword>
<comment type="caution">
    <text evidence="10">The sequence shown here is derived from an EMBL/GenBank/DDBJ whole genome shotgun (WGS) entry which is preliminary data.</text>
</comment>
<comment type="cofactor">
    <cofactor evidence="1">
        <name>Mg(2+)</name>
        <dbReference type="ChEBI" id="CHEBI:18420"/>
    </cofactor>
</comment>
<proteinExistence type="inferred from homology"/>
<evidence type="ECO:0000259" key="9">
    <source>
        <dbReference type="Pfam" id="PF18913"/>
    </source>
</evidence>
<dbReference type="InterPro" id="IPR000146">
    <property type="entry name" value="FBPase_class-1"/>
</dbReference>
<gene>
    <name evidence="10" type="ORF">B0I35DRAFT_440158</name>
</gene>
<keyword evidence="6" id="KW-0460">Magnesium</keyword>
<evidence type="ECO:0000256" key="3">
    <source>
        <dbReference type="ARBA" id="ARBA00010941"/>
    </source>
</evidence>
<keyword evidence="4" id="KW-0479">Metal-binding</keyword>
<dbReference type="OrthoDB" id="3886144at2759"/>
<dbReference type="PRINTS" id="PR01958">
    <property type="entry name" value="S17BPHPHTASE"/>
</dbReference>
<dbReference type="GO" id="GO:0006000">
    <property type="term" value="P:fructose metabolic process"/>
    <property type="evidence" value="ECO:0007669"/>
    <property type="project" value="TreeGrafter"/>
</dbReference>
<evidence type="ECO:0000313" key="11">
    <source>
        <dbReference type="Proteomes" id="UP000813444"/>
    </source>
</evidence>
<dbReference type="GO" id="GO:0005986">
    <property type="term" value="P:sucrose biosynthetic process"/>
    <property type="evidence" value="ECO:0007669"/>
    <property type="project" value="TreeGrafter"/>
</dbReference>
<name>A0A8K0WLP7_9HYPO</name>
<dbReference type="PIRSF" id="PIRSF000904">
    <property type="entry name" value="FBPtase_SBPase"/>
    <property type="match status" value="1"/>
</dbReference>
<evidence type="ECO:0000256" key="4">
    <source>
        <dbReference type="ARBA" id="ARBA00022723"/>
    </source>
</evidence>